<keyword evidence="2 5" id="KW-0547">Nucleotide-binding</keyword>
<reference evidence="7" key="1">
    <citation type="submission" date="2017-03" db="EMBL/GenBank/DDBJ databases">
        <authorList>
            <person name="Herbold C."/>
        </authorList>
    </citation>
    <scope>NUCLEOTIDE SEQUENCE [LARGE SCALE GENOMIC DNA]</scope>
</reference>
<dbReference type="InterPro" id="IPR054827">
    <property type="entry name" value="thermosome_alpha"/>
</dbReference>
<protein>
    <submittedName>
        <fullName evidence="6">Thermosome subunit alpha</fullName>
    </submittedName>
</protein>
<dbReference type="AlphaFoldDB" id="A0A2H1FD71"/>
<dbReference type="SUPFAM" id="SSF52029">
    <property type="entry name" value="GroEL apical domain-like"/>
    <property type="match status" value="1"/>
</dbReference>
<dbReference type="Proteomes" id="UP000230607">
    <property type="component" value="Chromosome 1"/>
</dbReference>
<proteinExistence type="inferred from homology"/>
<keyword evidence="7" id="KW-1185">Reference proteome</keyword>
<evidence type="ECO:0000256" key="3">
    <source>
        <dbReference type="ARBA" id="ARBA00022840"/>
    </source>
</evidence>
<dbReference type="InterPro" id="IPR012714">
    <property type="entry name" value="Thermosome_arc"/>
</dbReference>
<evidence type="ECO:0000256" key="4">
    <source>
        <dbReference type="ARBA" id="ARBA00023186"/>
    </source>
</evidence>
<dbReference type="EMBL" id="LT841358">
    <property type="protein sequence ID" value="SMH70722.1"/>
    <property type="molecule type" value="Genomic_DNA"/>
</dbReference>
<comment type="similarity">
    <text evidence="1 5">Belongs to the TCP-1 chaperonin family.</text>
</comment>
<dbReference type="Pfam" id="PF00118">
    <property type="entry name" value="Cpn60_TCP1"/>
    <property type="match status" value="1"/>
</dbReference>
<dbReference type="NCBIfam" id="NF041082">
    <property type="entry name" value="thermosome_alpha"/>
    <property type="match status" value="1"/>
</dbReference>
<dbReference type="InterPro" id="IPR002423">
    <property type="entry name" value="Cpn60/GroEL/TCP-1"/>
</dbReference>
<dbReference type="GO" id="GO:0005524">
    <property type="term" value="F:ATP binding"/>
    <property type="evidence" value="ECO:0007669"/>
    <property type="project" value="UniProtKB-KW"/>
</dbReference>
<dbReference type="GO" id="GO:0140662">
    <property type="term" value="F:ATP-dependent protein folding chaperone"/>
    <property type="evidence" value="ECO:0007669"/>
    <property type="project" value="InterPro"/>
</dbReference>
<dbReference type="SUPFAM" id="SSF54849">
    <property type="entry name" value="GroEL-intermediate domain like"/>
    <property type="match status" value="1"/>
</dbReference>
<dbReference type="Gene3D" id="1.10.560.10">
    <property type="entry name" value="GroEL-like equatorial domain"/>
    <property type="match status" value="1"/>
</dbReference>
<dbReference type="InterPro" id="IPR027409">
    <property type="entry name" value="GroEL-like_apical_dom_sf"/>
</dbReference>
<dbReference type="Gene3D" id="3.30.260.10">
    <property type="entry name" value="TCP-1-like chaperonin intermediate domain"/>
    <property type="match status" value="1"/>
</dbReference>
<sequence>MVLSYKNNRANLSPMIINVENLHYAEIKTYTVCSMASVQTTSEGIPILVLKEGSRQSRGRDAQRGNIAAAKLIAEIVSTSLGPRGMDKMLVDSVGDITITNDGATILKEIDVQHPAAKMMVEVAKATDSEVGDGTTSAVVLAGALLEKAENLIDNDIHPVIIADGYKKAAMKAISLLGEISQKVEPKNREILEKIAITTMQTKLISVEAADLAKLVVDAALSVVTQKADGYNVDLNNIKVEKKAGGSVLDSTLISGIVLDKEVVHSGMPRKVENAKIALIAAPLEIEKTEFEAKINISSPDQIKSFMEEEDSILKGMVERIKFSKANVLLCQKGIDDIAQHHLSKVGILAVRRIKESDMSKLAKATGGRIVGSVNDLTEKDLGESAIVEERTIENDNWVFIEGCKNPKAVTLLIRGGSQRVIDEVDRSLHDALMVVKDVIEKPMIVYGGGSPEAYVSYKLRLWAQTLSGREQLAVEKFAEALESIPLALARNAGMNPIDAITQLRSRQNAGEKWTGIDTINGQVGDLEKLQIIEPTKVKEQVIKSATETANMILRIDNVVASSKGGNMTPNMPPGQDT</sequence>
<organism evidence="6 7">
    <name type="scientific">Candidatus Nitrosotalea okcheonensis</name>
    <dbReference type="NCBI Taxonomy" id="1903276"/>
    <lineage>
        <taxon>Archaea</taxon>
        <taxon>Nitrososphaerota</taxon>
        <taxon>Nitrososphaeria</taxon>
        <taxon>Nitrosotaleales</taxon>
        <taxon>Nitrosotaleaceae</taxon>
        <taxon>Nitrosotalea</taxon>
    </lineage>
</organism>
<evidence type="ECO:0000313" key="7">
    <source>
        <dbReference type="Proteomes" id="UP000230607"/>
    </source>
</evidence>
<dbReference type="GO" id="GO:0051082">
    <property type="term" value="F:unfolded protein binding"/>
    <property type="evidence" value="ECO:0007669"/>
    <property type="project" value="InterPro"/>
</dbReference>
<dbReference type="InterPro" id="IPR053374">
    <property type="entry name" value="TCP-1_chaperonin"/>
</dbReference>
<dbReference type="Gene3D" id="3.50.7.10">
    <property type="entry name" value="GroEL"/>
    <property type="match status" value="1"/>
</dbReference>
<dbReference type="SUPFAM" id="SSF48592">
    <property type="entry name" value="GroEL equatorial domain-like"/>
    <property type="match status" value="1"/>
</dbReference>
<accession>A0A2H1FD71</accession>
<dbReference type="CDD" id="cd03343">
    <property type="entry name" value="cpn60"/>
    <property type="match status" value="1"/>
</dbReference>
<name>A0A2H1FD71_9ARCH</name>
<dbReference type="PROSITE" id="PS00751">
    <property type="entry name" value="TCP1_2"/>
    <property type="match status" value="1"/>
</dbReference>
<keyword evidence="3 5" id="KW-0067">ATP-binding</keyword>
<dbReference type="GO" id="GO:0016887">
    <property type="term" value="F:ATP hydrolysis activity"/>
    <property type="evidence" value="ECO:0007669"/>
    <property type="project" value="InterPro"/>
</dbReference>
<gene>
    <name evidence="6" type="primary">thsA</name>
    <name evidence="6" type="ORF">NCS_10529</name>
</gene>
<keyword evidence="4 5" id="KW-0143">Chaperone</keyword>
<dbReference type="NCBIfam" id="TIGR02339">
    <property type="entry name" value="thermosome_arch"/>
    <property type="match status" value="1"/>
</dbReference>
<dbReference type="InterPro" id="IPR027410">
    <property type="entry name" value="TCP-1-like_intermed_sf"/>
</dbReference>
<dbReference type="InterPro" id="IPR002194">
    <property type="entry name" value="Chaperonin_TCP-1_CS"/>
</dbReference>
<dbReference type="PANTHER" id="PTHR11353">
    <property type="entry name" value="CHAPERONIN"/>
    <property type="match status" value="1"/>
</dbReference>
<evidence type="ECO:0000256" key="2">
    <source>
        <dbReference type="ARBA" id="ARBA00022741"/>
    </source>
</evidence>
<dbReference type="InterPro" id="IPR017998">
    <property type="entry name" value="Chaperone_TCP-1"/>
</dbReference>
<evidence type="ECO:0000256" key="5">
    <source>
        <dbReference type="RuleBase" id="RU004187"/>
    </source>
</evidence>
<dbReference type="InterPro" id="IPR027413">
    <property type="entry name" value="GROEL-like_equatorial_sf"/>
</dbReference>
<dbReference type="NCBIfam" id="NF041083">
    <property type="entry name" value="thermosome_beta"/>
    <property type="match status" value="1"/>
</dbReference>
<evidence type="ECO:0000313" key="6">
    <source>
        <dbReference type="EMBL" id="SMH70722.1"/>
    </source>
</evidence>
<evidence type="ECO:0000256" key="1">
    <source>
        <dbReference type="ARBA" id="ARBA00008020"/>
    </source>
</evidence>
<dbReference type="PRINTS" id="PR00304">
    <property type="entry name" value="TCOMPLEXTCP1"/>
</dbReference>